<feature type="region of interest" description="Disordered" evidence="7">
    <location>
        <begin position="306"/>
        <end position="326"/>
    </location>
</feature>
<dbReference type="Gene3D" id="2.160.10.10">
    <property type="entry name" value="Hexapeptide repeat proteins"/>
    <property type="match status" value="1"/>
</dbReference>
<evidence type="ECO:0000256" key="3">
    <source>
        <dbReference type="ARBA" id="ARBA00023212"/>
    </source>
</evidence>
<reference evidence="8 9" key="1">
    <citation type="journal article" date="2010" name="Nature">
        <title>The genome of a songbird.</title>
        <authorList>
            <person name="Warren W.C."/>
            <person name="Clayton D.F."/>
            <person name="Ellegren H."/>
            <person name="Arnold A.P."/>
            <person name="Hillier L.W."/>
            <person name="Kunstner A."/>
            <person name="Searle S."/>
            <person name="White S."/>
            <person name="Vilella A.J."/>
            <person name="Fairley S."/>
            <person name="Heger A."/>
            <person name="Kong L."/>
            <person name="Ponting C.P."/>
            <person name="Jarvis E.D."/>
            <person name="Mello C.V."/>
            <person name="Minx P."/>
            <person name="Lovell P."/>
            <person name="Velho T.A."/>
            <person name="Ferris M."/>
            <person name="Balakrishnan C.N."/>
            <person name="Sinha S."/>
            <person name="Blatti C."/>
            <person name="London S.E."/>
            <person name="Li Y."/>
            <person name="Lin Y.C."/>
            <person name="George J."/>
            <person name="Sweedler J."/>
            <person name="Southey B."/>
            <person name="Gunaratne P."/>
            <person name="Watson M."/>
            <person name="Nam K."/>
            <person name="Backstrom N."/>
            <person name="Smeds L."/>
            <person name="Nabholz B."/>
            <person name="Itoh Y."/>
            <person name="Whitney O."/>
            <person name="Pfenning A.R."/>
            <person name="Howard J."/>
            <person name="Volker M."/>
            <person name="Skinner B.M."/>
            <person name="Griffin D.K."/>
            <person name="Ye L."/>
            <person name="McLaren W.M."/>
            <person name="Flicek P."/>
            <person name="Quesada V."/>
            <person name="Velasco G."/>
            <person name="Lopez-Otin C."/>
            <person name="Puente X.S."/>
            <person name="Olender T."/>
            <person name="Lancet D."/>
            <person name="Smit A.F."/>
            <person name="Hubley R."/>
            <person name="Konkel M.K."/>
            <person name="Walker J.A."/>
            <person name="Batzer M.A."/>
            <person name="Gu W."/>
            <person name="Pollock D.D."/>
            <person name="Chen L."/>
            <person name="Cheng Z."/>
            <person name="Eichler E.E."/>
            <person name="Stapley J."/>
            <person name="Slate J."/>
            <person name="Ekblom R."/>
            <person name="Birkhead T."/>
            <person name="Burke T."/>
            <person name="Burt D."/>
            <person name="Scharff C."/>
            <person name="Adam I."/>
            <person name="Richard H."/>
            <person name="Sultan M."/>
            <person name="Soldatov A."/>
            <person name="Lehrach H."/>
            <person name="Edwards S.V."/>
            <person name="Yang S.P."/>
            <person name="Li X."/>
            <person name="Graves T."/>
            <person name="Fulton L."/>
            <person name="Nelson J."/>
            <person name="Chinwalla A."/>
            <person name="Hou S."/>
            <person name="Mardis E.R."/>
            <person name="Wilson R.K."/>
        </authorList>
    </citation>
    <scope>NUCLEOTIDE SEQUENCE [LARGE SCALE GENOMIC DNA]</scope>
</reference>
<dbReference type="GeneTree" id="ENSGT00390000015360"/>
<keyword evidence="3" id="KW-0206">Cytoskeleton</keyword>
<comment type="function">
    <text evidence="4">Part of the dynactin complex that activates the molecular motor dynein for ultra-processive transport along microtubules.</text>
</comment>
<feature type="region of interest" description="Disordered" evidence="7">
    <location>
        <begin position="192"/>
        <end position="226"/>
    </location>
</feature>
<dbReference type="GO" id="GO:0005869">
    <property type="term" value="C:dynactin complex"/>
    <property type="evidence" value="ECO:0007669"/>
    <property type="project" value="TreeGrafter"/>
</dbReference>
<evidence type="ECO:0000256" key="6">
    <source>
        <dbReference type="ARBA" id="ARBA00034865"/>
    </source>
</evidence>
<dbReference type="FunFam" id="2.160.10.10:FF:000014">
    <property type="entry name" value="dynactin subunit 5"/>
    <property type="match status" value="1"/>
</dbReference>
<dbReference type="SUPFAM" id="SSF51161">
    <property type="entry name" value="Trimeric LpxA-like enzymes"/>
    <property type="match status" value="1"/>
</dbReference>
<evidence type="ECO:0000313" key="9">
    <source>
        <dbReference type="Proteomes" id="UP000007754"/>
    </source>
</evidence>
<dbReference type="CDD" id="cd03359">
    <property type="entry name" value="LbH_Dynactin_5"/>
    <property type="match status" value="1"/>
</dbReference>
<reference evidence="8" key="3">
    <citation type="submission" date="2025-09" db="UniProtKB">
        <authorList>
            <consortium name="Ensembl"/>
        </authorList>
    </citation>
    <scope>IDENTIFICATION</scope>
</reference>
<feature type="compositionally biased region" description="Low complexity" evidence="7">
    <location>
        <begin position="217"/>
        <end position="226"/>
    </location>
</feature>
<accession>H0Z6V2</accession>
<evidence type="ECO:0000256" key="7">
    <source>
        <dbReference type="SAM" id="MobiDB-lite"/>
    </source>
</evidence>
<protein>
    <recommendedName>
        <fullName evidence="6">Dynactin subunit 5</fullName>
    </recommendedName>
</protein>
<dbReference type="OMA" id="HTPRVES"/>
<evidence type="ECO:0000256" key="2">
    <source>
        <dbReference type="ARBA" id="ARBA00022490"/>
    </source>
</evidence>
<dbReference type="InterPro" id="IPR011004">
    <property type="entry name" value="Trimer_LpxA-like_sf"/>
</dbReference>
<proteinExistence type="inferred from homology"/>
<keyword evidence="2" id="KW-0963">Cytoplasm</keyword>
<comment type="subcellular location">
    <subcellularLocation>
        <location evidence="1">Cytoplasm</location>
        <location evidence="1">Cytoskeleton</location>
    </subcellularLocation>
</comment>
<evidence type="ECO:0000256" key="1">
    <source>
        <dbReference type="ARBA" id="ARBA00004245"/>
    </source>
</evidence>
<dbReference type="PANTHER" id="PTHR46126:SF1">
    <property type="entry name" value="DYNACTIN SUBUNIT 5"/>
    <property type="match status" value="1"/>
</dbReference>
<keyword evidence="9" id="KW-1185">Reference proteome</keyword>
<comment type="similarity">
    <text evidence="5">Belongs to the dynactin subunits 5/6 family. Dynactin subunit 5 subfamily.</text>
</comment>
<dbReference type="AlphaFoldDB" id="H0Z6V2"/>
<dbReference type="Proteomes" id="UP000007754">
    <property type="component" value="Chromosome 14"/>
</dbReference>
<organism evidence="8 9">
    <name type="scientific">Taeniopygia guttata</name>
    <name type="common">Zebra finch</name>
    <name type="synonym">Poephila guttata</name>
    <dbReference type="NCBI Taxonomy" id="59729"/>
    <lineage>
        <taxon>Eukaryota</taxon>
        <taxon>Metazoa</taxon>
        <taxon>Chordata</taxon>
        <taxon>Craniata</taxon>
        <taxon>Vertebrata</taxon>
        <taxon>Euteleostomi</taxon>
        <taxon>Archelosauria</taxon>
        <taxon>Archosauria</taxon>
        <taxon>Dinosauria</taxon>
        <taxon>Saurischia</taxon>
        <taxon>Theropoda</taxon>
        <taxon>Coelurosauria</taxon>
        <taxon>Aves</taxon>
        <taxon>Neognathae</taxon>
        <taxon>Neoaves</taxon>
        <taxon>Telluraves</taxon>
        <taxon>Australaves</taxon>
        <taxon>Passeriformes</taxon>
        <taxon>Passeroidea</taxon>
        <taxon>Estrildidae</taxon>
        <taxon>Estrildinae</taxon>
        <taxon>Taeniopygia</taxon>
    </lineage>
</organism>
<dbReference type="Ensembl" id="ENSTGUT00000006364.2">
    <property type="protein sequence ID" value="ENSTGUP00000006301.2"/>
    <property type="gene ID" value="ENSTGUG00000006131.2"/>
</dbReference>
<evidence type="ECO:0000313" key="8">
    <source>
        <dbReference type="Ensembl" id="ENSTGUP00000006301.2"/>
    </source>
</evidence>
<dbReference type="InParanoid" id="H0Z6V2"/>
<name>H0Z6V2_TAEGU</name>
<reference evidence="8" key="2">
    <citation type="submission" date="2025-08" db="UniProtKB">
        <authorList>
            <consortium name="Ensembl"/>
        </authorList>
    </citation>
    <scope>IDENTIFICATION</scope>
</reference>
<dbReference type="HOGENOM" id="CLU_088622_0_0_1"/>
<dbReference type="Pfam" id="PF21711">
    <property type="entry name" value="DCTN5"/>
    <property type="match status" value="1"/>
</dbReference>
<dbReference type="PANTHER" id="PTHR46126">
    <property type="entry name" value="DYNACTIN SUBUNIT 5"/>
    <property type="match status" value="1"/>
</dbReference>
<dbReference type="InterPro" id="IPR047125">
    <property type="entry name" value="DCTN5"/>
</dbReference>
<evidence type="ECO:0000256" key="5">
    <source>
        <dbReference type="ARBA" id="ARBA00034706"/>
    </source>
</evidence>
<evidence type="ECO:0000256" key="4">
    <source>
        <dbReference type="ARBA" id="ARBA00034687"/>
    </source>
</evidence>
<sequence length="524" mass="55814">MVKLGFVIRERRGSYSQDRSTADLVRREAEQKLLHTSAQPRARAVWGVGAVHVAAVAEDSGAGEGQQGPVRVSRAGCRMVHGALRSNSGHRVPGCSHRPVLGACLQLPPGAPRSPRLPCGAPRSPWLSPGAPRFPRSHLGLPVLTWGSPFSPAPMWGSPLSPFSPGAPRSHLALPVLPVLTWGSRFSVAPTRGAPLPPAVAPGSLGSPRPLRTHKSPAGLGRARGARCPRCPRCPPVPPVPRPGPLTRSRVTVSLYSRLSSASFSRSCKRHPSGWARPGAGPVPVPVPVPPPRAPHLLPVGAAQRRPRGLHGNRAGAAAAEVTRRKRRGAGAAGGAAMELSEMLYNKSEYIETASGNKVSRQSVLCGSQNIVLNGKTIVMNDCIIRGDLANVRVGRHCVVKSRSVIRPPFKKFSKGVAFFPLHIGDHVFIEEDCVVNAAQIGSYVHIGKNCVIGRRCVLKDCCKILDNTVLPPETVVPPFTVFSGCPGLFCGELPECTQELMIDVTKSYYQKFLPLTQVASGRA</sequence>
<dbReference type="STRING" id="59729.ENSTGUP00000006301"/>
<gene>
    <name evidence="8" type="primary">DCTN5</name>
</gene>